<reference evidence="1" key="1">
    <citation type="submission" date="2020-02" db="EMBL/GenBank/DDBJ databases">
        <authorList>
            <person name="Meier V. D."/>
        </authorList>
    </citation>
    <scope>NUCLEOTIDE SEQUENCE</scope>
    <source>
        <strain evidence="1">AVDCRST_MAG77</strain>
    </source>
</reference>
<proteinExistence type="predicted"/>
<dbReference type="AlphaFoldDB" id="A0A6J4HG83"/>
<dbReference type="InterPro" id="IPR052183">
    <property type="entry name" value="IS_Transposase"/>
</dbReference>
<accession>A0A6J4HG83</accession>
<organism evidence="1">
    <name type="scientific">uncultured Chloroflexota bacterium</name>
    <dbReference type="NCBI Taxonomy" id="166587"/>
    <lineage>
        <taxon>Bacteria</taxon>
        <taxon>Bacillati</taxon>
        <taxon>Chloroflexota</taxon>
        <taxon>environmental samples</taxon>
    </lineage>
</organism>
<evidence type="ECO:0008006" key="2">
    <source>
        <dbReference type="Google" id="ProtNLM"/>
    </source>
</evidence>
<dbReference type="PANTHER" id="PTHR35528">
    <property type="entry name" value="BLL1675 PROTEIN"/>
    <property type="match status" value="1"/>
</dbReference>
<evidence type="ECO:0000313" key="1">
    <source>
        <dbReference type="EMBL" id="CAA9223699.1"/>
    </source>
</evidence>
<dbReference type="EMBL" id="CADCTC010000040">
    <property type="protein sequence ID" value="CAA9223699.1"/>
    <property type="molecule type" value="Genomic_DNA"/>
</dbReference>
<name>A0A6J4HG83_9CHLR</name>
<gene>
    <name evidence="1" type="ORF">AVDCRST_MAG77-611</name>
</gene>
<protein>
    <recommendedName>
        <fullName evidence="2">Transposase</fullName>
    </recommendedName>
</protein>
<dbReference type="PANTHER" id="PTHR35528:SF3">
    <property type="entry name" value="BLL1675 PROTEIN"/>
    <property type="match status" value="1"/>
</dbReference>
<sequence>MSVVSVRDPLYWGYRFPAEIISYAVWLYYRFHLSHRDIEDLLAERGVLVSYEAVRLWCRTFGPALAAGLRRHRRRAARKWHLDEVQLKIKGK</sequence>